<dbReference type="Pfam" id="PF12804">
    <property type="entry name" value="NTP_transf_3"/>
    <property type="match status" value="1"/>
</dbReference>
<proteinExistence type="predicted"/>
<feature type="domain" description="MobA-like NTP transferase" evidence="2">
    <location>
        <begin position="5"/>
        <end position="154"/>
    </location>
</feature>
<evidence type="ECO:0000256" key="1">
    <source>
        <dbReference type="SAM" id="SignalP"/>
    </source>
</evidence>
<accession>A0ABW5R3N2</accession>
<dbReference type="EMBL" id="JBHUMY010000027">
    <property type="protein sequence ID" value="MFD2662408.1"/>
    <property type="molecule type" value="Genomic_DNA"/>
</dbReference>
<dbReference type="Gene3D" id="3.90.550.10">
    <property type="entry name" value="Spore Coat Polysaccharide Biosynthesis Protein SpsA, Chain A"/>
    <property type="match status" value="1"/>
</dbReference>
<sequence>MKLPDGMPLGAMALRALFASGAAANPVYVVVRPDDDLQWLRYESGLSGRCSGSVHIALCPDAARGMSYSIRCGIQAAEAEEPDALLIMLADQPFVSALHLKTLASEYMRDQDADYAASIGREGVPMPPVIIGRKLLPQLSRLEGDMGARKLLQSPGLRGTKVPVRSEAELLDIDDAEGYRTAAEFFVRQYRESQ</sequence>
<evidence type="ECO:0000313" key="4">
    <source>
        <dbReference type="Proteomes" id="UP001597493"/>
    </source>
</evidence>
<dbReference type="Proteomes" id="UP001597493">
    <property type="component" value="Unassembled WGS sequence"/>
</dbReference>
<keyword evidence="3" id="KW-0808">Transferase</keyword>
<dbReference type="SUPFAM" id="SSF53448">
    <property type="entry name" value="Nucleotide-diphospho-sugar transferases"/>
    <property type="match status" value="1"/>
</dbReference>
<feature type="signal peptide" evidence="1">
    <location>
        <begin position="1"/>
        <end position="24"/>
    </location>
</feature>
<reference evidence="4" key="1">
    <citation type="journal article" date="2019" name="Int. J. Syst. Evol. Microbiol.">
        <title>The Global Catalogue of Microorganisms (GCM) 10K type strain sequencing project: providing services to taxonomists for standard genome sequencing and annotation.</title>
        <authorList>
            <consortium name="The Broad Institute Genomics Platform"/>
            <consortium name="The Broad Institute Genome Sequencing Center for Infectious Disease"/>
            <person name="Wu L."/>
            <person name="Ma J."/>
        </authorList>
    </citation>
    <scope>NUCLEOTIDE SEQUENCE [LARGE SCALE GENOMIC DNA]</scope>
    <source>
        <strain evidence="4">TISTR 1827</strain>
    </source>
</reference>
<dbReference type="InterPro" id="IPR029044">
    <property type="entry name" value="Nucleotide-diphossugar_trans"/>
</dbReference>
<keyword evidence="1" id="KW-0732">Signal</keyword>
<dbReference type="InterPro" id="IPR025877">
    <property type="entry name" value="MobA-like_NTP_Trfase"/>
</dbReference>
<keyword evidence="4" id="KW-1185">Reference proteome</keyword>
<feature type="chain" id="PRO_5046558981" evidence="1">
    <location>
        <begin position="25"/>
        <end position="194"/>
    </location>
</feature>
<name>A0ABW5R3N2_9BACL</name>
<evidence type="ECO:0000259" key="2">
    <source>
        <dbReference type="Pfam" id="PF12804"/>
    </source>
</evidence>
<dbReference type="GO" id="GO:0016740">
    <property type="term" value="F:transferase activity"/>
    <property type="evidence" value="ECO:0007669"/>
    <property type="project" value="UniProtKB-KW"/>
</dbReference>
<gene>
    <name evidence="3" type="ORF">ACFSW5_19315</name>
</gene>
<dbReference type="PANTHER" id="PTHR43777">
    <property type="entry name" value="MOLYBDENUM COFACTOR CYTIDYLYLTRANSFERASE"/>
    <property type="match status" value="1"/>
</dbReference>
<dbReference type="PANTHER" id="PTHR43777:SF1">
    <property type="entry name" value="MOLYBDENUM COFACTOR CYTIDYLYLTRANSFERASE"/>
    <property type="match status" value="1"/>
</dbReference>
<organism evidence="3 4">
    <name type="scientific">Paenibacillus thailandensis</name>
    <dbReference type="NCBI Taxonomy" id="393250"/>
    <lineage>
        <taxon>Bacteria</taxon>
        <taxon>Bacillati</taxon>
        <taxon>Bacillota</taxon>
        <taxon>Bacilli</taxon>
        <taxon>Bacillales</taxon>
        <taxon>Paenibacillaceae</taxon>
        <taxon>Paenibacillus</taxon>
    </lineage>
</organism>
<dbReference type="RefSeq" id="WP_379276642.1">
    <property type="nucleotide sequence ID" value="NZ_JBHUGT010000021.1"/>
</dbReference>
<evidence type="ECO:0000313" key="3">
    <source>
        <dbReference type="EMBL" id="MFD2662408.1"/>
    </source>
</evidence>
<comment type="caution">
    <text evidence="3">The sequence shown here is derived from an EMBL/GenBank/DDBJ whole genome shotgun (WGS) entry which is preliminary data.</text>
</comment>
<dbReference type="CDD" id="cd04182">
    <property type="entry name" value="GT_2_like_f"/>
    <property type="match status" value="1"/>
</dbReference>
<protein>
    <submittedName>
        <fullName evidence="3">NTP transferase domain-containing protein</fullName>
    </submittedName>
</protein>